<evidence type="ECO:0000313" key="1">
    <source>
        <dbReference type="EMBL" id="KAF2073252.1"/>
    </source>
</evidence>
<proteinExistence type="predicted"/>
<reference evidence="1" key="1">
    <citation type="submission" date="2020-01" db="EMBL/GenBank/DDBJ databases">
        <title>Development of genomics and gene disruption for Polysphondylium violaceum indicates a role for the polyketide synthase stlB in stalk morphogenesis.</title>
        <authorList>
            <person name="Narita B."/>
            <person name="Kawabe Y."/>
            <person name="Kin K."/>
            <person name="Saito T."/>
            <person name="Gibbs R."/>
            <person name="Kuspa A."/>
            <person name="Muzny D."/>
            <person name="Queller D."/>
            <person name="Richards S."/>
            <person name="Strassman J."/>
            <person name="Sucgang R."/>
            <person name="Worley K."/>
            <person name="Schaap P."/>
        </authorList>
    </citation>
    <scope>NUCLEOTIDE SEQUENCE</scope>
    <source>
        <strain evidence="1">QSvi11</strain>
    </source>
</reference>
<evidence type="ECO:0000313" key="2">
    <source>
        <dbReference type="Proteomes" id="UP000695562"/>
    </source>
</evidence>
<accession>A0A8J4PTI8</accession>
<dbReference type="Proteomes" id="UP000695562">
    <property type="component" value="Unassembled WGS sequence"/>
</dbReference>
<protein>
    <submittedName>
        <fullName evidence="1">Uncharacterized protein</fullName>
    </submittedName>
</protein>
<name>A0A8J4PTI8_9MYCE</name>
<dbReference type="EMBL" id="AJWJ01000217">
    <property type="protein sequence ID" value="KAF2073252.1"/>
    <property type="molecule type" value="Genomic_DNA"/>
</dbReference>
<dbReference type="SUPFAM" id="SSF52047">
    <property type="entry name" value="RNI-like"/>
    <property type="match status" value="1"/>
</dbReference>
<dbReference type="Gene3D" id="3.80.10.10">
    <property type="entry name" value="Ribonuclease Inhibitor"/>
    <property type="match status" value="1"/>
</dbReference>
<comment type="caution">
    <text evidence="1">The sequence shown here is derived from an EMBL/GenBank/DDBJ whole genome shotgun (WGS) entry which is preliminary data.</text>
</comment>
<keyword evidence="2" id="KW-1185">Reference proteome</keyword>
<dbReference type="InterPro" id="IPR032675">
    <property type="entry name" value="LRR_dom_sf"/>
</dbReference>
<dbReference type="AlphaFoldDB" id="A0A8J4PTI8"/>
<organism evidence="1 2">
    <name type="scientific">Polysphondylium violaceum</name>
    <dbReference type="NCBI Taxonomy" id="133409"/>
    <lineage>
        <taxon>Eukaryota</taxon>
        <taxon>Amoebozoa</taxon>
        <taxon>Evosea</taxon>
        <taxon>Eumycetozoa</taxon>
        <taxon>Dictyostelia</taxon>
        <taxon>Dictyosteliales</taxon>
        <taxon>Dictyosteliaceae</taxon>
        <taxon>Polysphondylium</taxon>
    </lineage>
</organism>
<gene>
    <name evidence="1" type="ORF">CYY_005449</name>
</gene>
<sequence length="601" mass="69706">MISNKIIIKQILNQVFVHYKHNINNGFLLTCNFKNLIVKLLLVCKEWQTDIVPKLCFPVISVEYFPELDMALLLLKYNIPLRMSTSQMVLNNYVEKLEYQSLISKATSWIFTTLTPQEKIERFYQLIGSSIDSVVCSDQQVERVVNHFIPFVRKLDIYNTYNTAQTLFRMVKQKNYSRFSLQKLFLSSVHSLDFNNIEYTPMFDGLTQLKLSYCGVNFTFVSLLKQLEELVLTKCDFDFNQLYQTIESMPKLTRLSISQDTIGNGFVGLKSNKTIQCFTLSDVTDCKLPDVIDVLNLNSTLVQLNLNFEIVPKQTPLPSPVPLPPALLKKLNIKNPSIDTPLDLAIHNTTLKHLCLKKINILHLFSTDNQLNTIKAHYFNGNHFTFTNFPFLKHLKLDVEYDLIRCPMDHSLFSNLESLSLHTTYQSEHFNWTPLWNFLSTEAEFPKLTMLTLERFPITLAQLSTLFSRLSESQVSTLQIINPFIVEISEPLIKSFIKNVCKNKQLSNLKLKNLGLTSETNTSMLLEILERLDLDKFDFQNNCEFEEDGNNCFNKFKSIVSKKRIRILNFQCKNMNHVDIQKFLNNRGIVKNTFTPKLNKD</sequence>